<dbReference type="SUPFAM" id="SSF48452">
    <property type="entry name" value="TPR-like"/>
    <property type="match status" value="1"/>
</dbReference>
<protein>
    <recommendedName>
        <fullName evidence="3">Tetratricopeptide repeat protein</fullName>
    </recommendedName>
</protein>
<keyword evidence="2" id="KW-1185">Reference proteome</keyword>
<sequence>MVDEKAKPKLTLGAGLAHSEMALAYLLNNNYDLAIEYSIMARQINERTPEFLSGAYWPFFAIIHHAQALIGLNRHDDAEDLLLSTLHWREMKFGQNDTESFK</sequence>
<evidence type="ECO:0008006" key="3">
    <source>
        <dbReference type="Google" id="ProtNLM"/>
    </source>
</evidence>
<dbReference type="EMBL" id="JAJSPL020000015">
    <property type="protein sequence ID" value="KAK7742379.1"/>
    <property type="molecule type" value="Genomic_DNA"/>
</dbReference>
<comment type="caution">
    <text evidence="1">The sequence shown here is derived from an EMBL/GenBank/DDBJ whole genome shotgun (WGS) entry which is preliminary data.</text>
</comment>
<dbReference type="Gene3D" id="1.25.40.10">
    <property type="entry name" value="Tetratricopeptide repeat domain"/>
    <property type="match status" value="1"/>
</dbReference>
<accession>A0AAN9UAW0</accession>
<reference evidence="1 2" key="1">
    <citation type="journal article" date="2023" name="PLoS ONE">
        <title>Cytospora paraplurivora sp. nov. isolated from orchards with fruit tree decline syndrome in Ontario, Canada.</title>
        <authorList>
            <person name="Ilyukhin E."/>
            <person name="Nguyen H.D.T."/>
            <person name="Castle A.J."/>
            <person name="Ellouze W."/>
        </authorList>
    </citation>
    <scope>NUCLEOTIDE SEQUENCE [LARGE SCALE GENOMIC DNA]</scope>
    <source>
        <strain evidence="1 2">FDS-564</strain>
    </source>
</reference>
<gene>
    <name evidence="1" type="ORF">SLS53_004524</name>
</gene>
<dbReference type="AlphaFoldDB" id="A0AAN9UAW0"/>
<dbReference type="InterPro" id="IPR011990">
    <property type="entry name" value="TPR-like_helical_dom_sf"/>
</dbReference>
<organism evidence="1 2">
    <name type="scientific">Cytospora paraplurivora</name>
    <dbReference type="NCBI Taxonomy" id="2898453"/>
    <lineage>
        <taxon>Eukaryota</taxon>
        <taxon>Fungi</taxon>
        <taxon>Dikarya</taxon>
        <taxon>Ascomycota</taxon>
        <taxon>Pezizomycotina</taxon>
        <taxon>Sordariomycetes</taxon>
        <taxon>Sordariomycetidae</taxon>
        <taxon>Diaporthales</taxon>
        <taxon>Cytosporaceae</taxon>
        <taxon>Cytospora</taxon>
    </lineage>
</organism>
<proteinExistence type="predicted"/>
<evidence type="ECO:0000313" key="1">
    <source>
        <dbReference type="EMBL" id="KAK7742379.1"/>
    </source>
</evidence>
<name>A0AAN9UAW0_9PEZI</name>
<dbReference type="Proteomes" id="UP001320245">
    <property type="component" value="Unassembled WGS sequence"/>
</dbReference>
<evidence type="ECO:0000313" key="2">
    <source>
        <dbReference type="Proteomes" id="UP001320245"/>
    </source>
</evidence>